<evidence type="ECO:0000313" key="2">
    <source>
        <dbReference type="EMBL" id="NLR89578.1"/>
    </source>
</evidence>
<accession>A0A7X8SG40</accession>
<dbReference type="AlphaFoldDB" id="A0A7X8SG40"/>
<feature type="transmembrane region" description="Helical" evidence="1">
    <location>
        <begin position="60"/>
        <end position="83"/>
    </location>
</feature>
<protein>
    <submittedName>
        <fullName evidence="2">Uncharacterized protein</fullName>
    </submittedName>
</protein>
<keyword evidence="1" id="KW-0812">Transmembrane</keyword>
<keyword evidence="3" id="KW-1185">Reference proteome</keyword>
<proteinExistence type="predicted"/>
<sequence length="215" mass="24651">MLNTFGKLSLESNEQSVHQVIDHYLFQLVKNTFRFCSLLLLNFTIGSIICNSQIFGDSTILVGSLFGVGLLLITITQIGFSTYRYISFILLNKGNVFVFFNSKKLISFYLRVLSEKYLLEEVIGGMLSGITKADDIIHHYRDLNKLRTSVIEVIVQKIMIYGVSILLYIFIFNQFLIDRLVILAPELINTWKIYLVPYLLALDFIFNVNLTGLLI</sequence>
<gene>
    <name evidence="2" type="ORF">HGP29_00065</name>
</gene>
<organism evidence="2 3">
    <name type="scientific">Flammeovirga agarivorans</name>
    <dbReference type="NCBI Taxonomy" id="2726742"/>
    <lineage>
        <taxon>Bacteria</taxon>
        <taxon>Pseudomonadati</taxon>
        <taxon>Bacteroidota</taxon>
        <taxon>Cytophagia</taxon>
        <taxon>Cytophagales</taxon>
        <taxon>Flammeovirgaceae</taxon>
        <taxon>Flammeovirga</taxon>
    </lineage>
</organism>
<feature type="transmembrane region" description="Helical" evidence="1">
    <location>
        <begin position="35"/>
        <end position="54"/>
    </location>
</feature>
<keyword evidence="1" id="KW-0472">Membrane</keyword>
<keyword evidence="1" id="KW-1133">Transmembrane helix</keyword>
<reference evidence="2 3" key="1">
    <citation type="submission" date="2020-04" db="EMBL/GenBank/DDBJ databases">
        <title>Flammeovirga sp. SR4, a novel species isolated from seawater.</title>
        <authorList>
            <person name="Wang X."/>
        </authorList>
    </citation>
    <scope>NUCLEOTIDE SEQUENCE [LARGE SCALE GENOMIC DNA]</scope>
    <source>
        <strain evidence="2 3">SR4</strain>
    </source>
</reference>
<comment type="caution">
    <text evidence="2">The sequence shown here is derived from an EMBL/GenBank/DDBJ whole genome shotgun (WGS) entry which is preliminary data.</text>
</comment>
<name>A0A7X8SG40_9BACT</name>
<dbReference type="Proteomes" id="UP000585050">
    <property type="component" value="Unassembled WGS sequence"/>
</dbReference>
<evidence type="ECO:0000313" key="3">
    <source>
        <dbReference type="Proteomes" id="UP000585050"/>
    </source>
</evidence>
<dbReference type="EMBL" id="JABAIL010000001">
    <property type="protein sequence ID" value="NLR89578.1"/>
    <property type="molecule type" value="Genomic_DNA"/>
</dbReference>
<evidence type="ECO:0000256" key="1">
    <source>
        <dbReference type="SAM" id="Phobius"/>
    </source>
</evidence>
<feature type="transmembrane region" description="Helical" evidence="1">
    <location>
        <begin position="191"/>
        <end position="214"/>
    </location>
</feature>
<feature type="transmembrane region" description="Helical" evidence="1">
    <location>
        <begin position="150"/>
        <end position="171"/>
    </location>
</feature>
<dbReference type="RefSeq" id="WP_168880274.1">
    <property type="nucleotide sequence ID" value="NZ_JABAIL010000001.1"/>
</dbReference>